<dbReference type="PANTHER" id="PTHR37540">
    <property type="entry name" value="TRANSCRIPTION FACTOR (ACR-2), PUTATIVE-RELATED-RELATED"/>
    <property type="match status" value="1"/>
</dbReference>
<protein>
    <submittedName>
        <fullName evidence="2">Uncharacterized protein</fullName>
    </submittedName>
</protein>
<dbReference type="Proteomes" id="UP000809789">
    <property type="component" value="Unassembled WGS sequence"/>
</dbReference>
<organism evidence="2 3">
    <name type="scientific">Elsinoe batatas</name>
    <dbReference type="NCBI Taxonomy" id="2601811"/>
    <lineage>
        <taxon>Eukaryota</taxon>
        <taxon>Fungi</taxon>
        <taxon>Dikarya</taxon>
        <taxon>Ascomycota</taxon>
        <taxon>Pezizomycotina</taxon>
        <taxon>Dothideomycetes</taxon>
        <taxon>Dothideomycetidae</taxon>
        <taxon>Myriangiales</taxon>
        <taxon>Elsinoaceae</taxon>
        <taxon>Elsinoe</taxon>
    </lineage>
</organism>
<reference evidence="2" key="1">
    <citation type="submission" date="2021-07" db="EMBL/GenBank/DDBJ databases">
        <title>Elsinoe batatas strain:CRI-CJ2 Genome sequencing and assembly.</title>
        <authorList>
            <person name="Huang L."/>
        </authorList>
    </citation>
    <scope>NUCLEOTIDE SEQUENCE</scope>
    <source>
        <strain evidence="2">CRI-CJ2</strain>
    </source>
</reference>
<evidence type="ECO:0000313" key="2">
    <source>
        <dbReference type="EMBL" id="KAG8629994.1"/>
    </source>
</evidence>
<feature type="compositionally biased region" description="Low complexity" evidence="1">
    <location>
        <begin position="86"/>
        <end position="108"/>
    </location>
</feature>
<evidence type="ECO:0000313" key="3">
    <source>
        <dbReference type="Proteomes" id="UP000809789"/>
    </source>
</evidence>
<feature type="compositionally biased region" description="Low complexity" evidence="1">
    <location>
        <begin position="1"/>
        <end position="11"/>
    </location>
</feature>
<dbReference type="EMBL" id="JAESVG020000002">
    <property type="protein sequence ID" value="KAG8629994.1"/>
    <property type="molecule type" value="Genomic_DNA"/>
</dbReference>
<sequence>MAQRRPSPSSSRPRHSPPPVTNFEFLSFGHPEQAKSEDARRKVRSHVTKQQHFREQRSLNMTVASAPQEAGSPQPSVSSKGSPPNVSSDASSAAVSRRTSTSTSGSGRIITRVDSSSEGVSQSDLALLRAAMYESSTPSHSPDSSIQAQPLVIPTTTHIDLILWYPPNWQSSVQTLLSHYAMVIAPRQPFFATGHGPSTLHETWLPFLMSTRTTLNAALLLSATHYANLYGYQVSNIDIESLRSTVLSDVTTTLSSESEKPNDELIATIMLLAQYEALVSNAQTFQLHMSGLRKMVIARGDLKTTGLEGLMRNMLIWLIRESGFAHRPSPSPSVSPG</sequence>
<accession>A0A8K0L7N6</accession>
<comment type="caution">
    <text evidence="2">The sequence shown here is derived from an EMBL/GenBank/DDBJ whole genome shotgun (WGS) entry which is preliminary data.</text>
</comment>
<proteinExistence type="predicted"/>
<feature type="compositionally biased region" description="Basic residues" evidence="1">
    <location>
        <begin position="41"/>
        <end position="51"/>
    </location>
</feature>
<dbReference type="InterPro" id="IPR021858">
    <property type="entry name" value="Fun_TF"/>
</dbReference>
<keyword evidence="3" id="KW-1185">Reference proteome</keyword>
<dbReference type="PANTHER" id="PTHR37540:SF5">
    <property type="entry name" value="TRANSCRIPTION FACTOR DOMAIN-CONTAINING PROTEIN"/>
    <property type="match status" value="1"/>
</dbReference>
<name>A0A8K0L7N6_9PEZI</name>
<dbReference type="Pfam" id="PF11951">
    <property type="entry name" value="Fungal_trans_2"/>
    <property type="match status" value="1"/>
</dbReference>
<feature type="compositionally biased region" description="Polar residues" evidence="1">
    <location>
        <begin position="58"/>
        <end position="85"/>
    </location>
</feature>
<feature type="region of interest" description="Disordered" evidence="1">
    <location>
        <begin position="1"/>
        <end position="115"/>
    </location>
</feature>
<dbReference type="OrthoDB" id="4158087at2759"/>
<gene>
    <name evidence="2" type="ORF">KVT40_001613</name>
</gene>
<evidence type="ECO:0000256" key="1">
    <source>
        <dbReference type="SAM" id="MobiDB-lite"/>
    </source>
</evidence>
<dbReference type="AlphaFoldDB" id="A0A8K0L7N6"/>